<dbReference type="EMBL" id="JAIVFP010000001">
    <property type="protein sequence ID" value="MCI4683765.1"/>
    <property type="molecule type" value="Genomic_DNA"/>
</dbReference>
<dbReference type="InterPro" id="IPR016181">
    <property type="entry name" value="Acyl_CoA_acyltransferase"/>
</dbReference>
<comment type="similarity">
    <text evidence="3">Belongs to the acetyltransferase family. RimJ subfamily.</text>
</comment>
<dbReference type="PROSITE" id="PS51186">
    <property type="entry name" value="GNAT"/>
    <property type="match status" value="1"/>
</dbReference>
<evidence type="ECO:0000313" key="5">
    <source>
        <dbReference type="EMBL" id="MCI4683765.1"/>
    </source>
</evidence>
<organism evidence="5 6">
    <name type="scientific">Candidatus Rhodoblastus alkanivorans</name>
    <dbReference type="NCBI Taxonomy" id="2954117"/>
    <lineage>
        <taxon>Bacteria</taxon>
        <taxon>Pseudomonadati</taxon>
        <taxon>Pseudomonadota</taxon>
        <taxon>Alphaproteobacteria</taxon>
        <taxon>Hyphomicrobiales</taxon>
        <taxon>Rhodoblastaceae</taxon>
        <taxon>Rhodoblastus</taxon>
    </lineage>
</organism>
<comment type="caution">
    <text evidence="5">The sequence shown here is derived from an EMBL/GenBank/DDBJ whole genome shotgun (WGS) entry which is preliminary data.</text>
</comment>
<dbReference type="Gene3D" id="3.40.630.30">
    <property type="match status" value="1"/>
</dbReference>
<dbReference type="RefSeq" id="WP_243067696.1">
    <property type="nucleotide sequence ID" value="NZ_JAIVFK010000016.1"/>
</dbReference>
<proteinExistence type="inferred from homology"/>
<sequence length="187" mass="20337">MGARQVGRGAKIDHLREKLFPDEGMRTERLFIRPLQPADAFQLVVLTNDPLVAAGVSFLRQPFTIADAQDLIGLPGARKGCFGVVRAGADGPMIGCVGAVARSANDIEIGFWLGAPFHGRHYGAEMARAMLERLREVFPERRVIAECPRENAASWRLLRKLGFTPSGASGARRGSQLLVYEAPAVVE</sequence>
<dbReference type="PANTHER" id="PTHR43792">
    <property type="entry name" value="GNAT FAMILY, PUTATIVE (AFU_ORTHOLOGUE AFUA_3G00765)-RELATED-RELATED"/>
    <property type="match status" value="1"/>
</dbReference>
<gene>
    <name evidence="5" type="ORF">K2U94_13495</name>
</gene>
<keyword evidence="2" id="KW-0012">Acyltransferase</keyword>
<evidence type="ECO:0000313" key="6">
    <source>
        <dbReference type="Proteomes" id="UP001139104"/>
    </source>
</evidence>
<keyword evidence="1" id="KW-0808">Transferase</keyword>
<accession>A0ABS9Z8J0</accession>
<evidence type="ECO:0000259" key="4">
    <source>
        <dbReference type="PROSITE" id="PS51186"/>
    </source>
</evidence>
<dbReference type="Proteomes" id="UP001139104">
    <property type="component" value="Unassembled WGS sequence"/>
</dbReference>
<evidence type="ECO:0000256" key="3">
    <source>
        <dbReference type="ARBA" id="ARBA00038502"/>
    </source>
</evidence>
<keyword evidence="6" id="KW-1185">Reference proteome</keyword>
<dbReference type="InterPro" id="IPR000182">
    <property type="entry name" value="GNAT_dom"/>
</dbReference>
<evidence type="ECO:0000256" key="2">
    <source>
        <dbReference type="ARBA" id="ARBA00023315"/>
    </source>
</evidence>
<protein>
    <submittedName>
        <fullName evidence="5">GNAT family N-acetyltransferase</fullName>
    </submittedName>
</protein>
<evidence type="ECO:0000256" key="1">
    <source>
        <dbReference type="ARBA" id="ARBA00022679"/>
    </source>
</evidence>
<dbReference type="PANTHER" id="PTHR43792:SF8">
    <property type="entry name" value="[RIBOSOMAL PROTEIN US5]-ALANINE N-ACETYLTRANSFERASE"/>
    <property type="match status" value="1"/>
</dbReference>
<reference evidence="5" key="1">
    <citation type="journal article" date="2022" name="ISME J.">
        <title>Identification of active gaseous-alkane degraders at natural gas seeps.</title>
        <authorList>
            <person name="Farhan Ul Haque M."/>
            <person name="Hernandez M."/>
            <person name="Crombie A.T."/>
            <person name="Murrell J.C."/>
        </authorList>
    </citation>
    <scope>NUCLEOTIDE SEQUENCE</scope>
    <source>
        <strain evidence="5">PC2</strain>
    </source>
</reference>
<dbReference type="SUPFAM" id="SSF55729">
    <property type="entry name" value="Acyl-CoA N-acyltransferases (Nat)"/>
    <property type="match status" value="1"/>
</dbReference>
<name>A0ABS9Z8J0_9HYPH</name>
<dbReference type="Pfam" id="PF13302">
    <property type="entry name" value="Acetyltransf_3"/>
    <property type="match status" value="1"/>
</dbReference>
<feature type="domain" description="N-acetyltransferase" evidence="4">
    <location>
        <begin position="30"/>
        <end position="187"/>
    </location>
</feature>
<dbReference type="InterPro" id="IPR051531">
    <property type="entry name" value="N-acetyltransferase"/>
</dbReference>